<dbReference type="RefSeq" id="WP_041114615.1">
    <property type="nucleotide sequence ID" value="NZ_JARTHD010000007.1"/>
</dbReference>
<name>A0ABR5AP48_BACBA</name>
<reference evidence="1 2" key="1">
    <citation type="submission" date="2015-01" db="EMBL/GenBank/DDBJ databases">
        <title>Genome Assembly of Bacillus badius MTCC 1458.</title>
        <authorList>
            <person name="Verma A."/>
            <person name="Khatri I."/>
            <person name="Mual P."/>
            <person name="Subramanian S."/>
            <person name="Krishnamurthi S."/>
        </authorList>
    </citation>
    <scope>NUCLEOTIDE SEQUENCE [LARGE SCALE GENOMIC DNA]</scope>
    <source>
        <strain evidence="1 2">MTCC 1458</strain>
    </source>
</reference>
<comment type="caution">
    <text evidence="1">The sequence shown here is derived from an EMBL/GenBank/DDBJ whole genome shotgun (WGS) entry which is preliminary data.</text>
</comment>
<evidence type="ECO:0000313" key="1">
    <source>
        <dbReference type="EMBL" id="KIL72707.1"/>
    </source>
</evidence>
<protein>
    <recommendedName>
        <fullName evidence="3">Phage protein</fullName>
    </recommendedName>
</protein>
<accession>A0ABR5AP48</accession>
<dbReference type="Proteomes" id="UP000031982">
    <property type="component" value="Unassembled WGS sequence"/>
</dbReference>
<keyword evidence="2" id="KW-1185">Reference proteome</keyword>
<organism evidence="1 2">
    <name type="scientific">Bacillus badius</name>
    <dbReference type="NCBI Taxonomy" id="1455"/>
    <lineage>
        <taxon>Bacteria</taxon>
        <taxon>Bacillati</taxon>
        <taxon>Bacillota</taxon>
        <taxon>Bacilli</taxon>
        <taxon>Bacillales</taxon>
        <taxon>Bacillaceae</taxon>
        <taxon>Pseudobacillus</taxon>
    </lineage>
</organism>
<dbReference type="EMBL" id="JXLP01000031">
    <property type="protein sequence ID" value="KIL72707.1"/>
    <property type="molecule type" value="Genomic_DNA"/>
</dbReference>
<sequence>MKYEVYKSVGEVTRITEYEGTPQEIALLIALLDKEESEIPGTKLEVTPEQEHAFLLNRIKGSVNENLRHFMNSDAPSLAPLNAFEPEDFLALLRGFYVVKKEGESNG</sequence>
<proteinExistence type="predicted"/>
<evidence type="ECO:0008006" key="3">
    <source>
        <dbReference type="Google" id="ProtNLM"/>
    </source>
</evidence>
<evidence type="ECO:0000313" key="2">
    <source>
        <dbReference type="Proteomes" id="UP000031982"/>
    </source>
</evidence>
<gene>
    <name evidence="1" type="ORF">SD77_3442</name>
</gene>